<name>A0A377HPS8_GRIHO</name>
<organism evidence="1 2">
    <name type="scientific">Grimontia hollisae</name>
    <name type="common">Vibrio hollisae</name>
    <dbReference type="NCBI Taxonomy" id="673"/>
    <lineage>
        <taxon>Bacteria</taxon>
        <taxon>Pseudomonadati</taxon>
        <taxon>Pseudomonadota</taxon>
        <taxon>Gammaproteobacteria</taxon>
        <taxon>Vibrionales</taxon>
        <taxon>Vibrionaceae</taxon>
        <taxon>Grimontia</taxon>
    </lineage>
</organism>
<accession>A0A377HPS8</accession>
<evidence type="ECO:0000313" key="1">
    <source>
        <dbReference type="EMBL" id="STO57715.1"/>
    </source>
</evidence>
<evidence type="ECO:0000313" key="2">
    <source>
        <dbReference type="Proteomes" id="UP000254512"/>
    </source>
</evidence>
<reference evidence="1 2" key="1">
    <citation type="submission" date="2018-06" db="EMBL/GenBank/DDBJ databases">
        <authorList>
            <consortium name="Pathogen Informatics"/>
            <person name="Doyle S."/>
        </authorList>
    </citation>
    <scope>NUCLEOTIDE SEQUENCE [LARGE SCALE GENOMIC DNA]</scope>
    <source>
        <strain evidence="1 2">NCTC11645</strain>
    </source>
</reference>
<gene>
    <name evidence="1" type="ORF">NCTC11645_02108</name>
</gene>
<dbReference type="AlphaFoldDB" id="A0A377HPS8"/>
<dbReference type="EMBL" id="UGHD01000002">
    <property type="protein sequence ID" value="STO57715.1"/>
    <property type="molecule type" value="Genomic_DNA"/>
</dbReference>
<dbReference type="Proteomes" id="UP000254512">
    <property type="component" value="Unassembled WGS sequence"/>
</dbReference>
<proteinExistence type="predicted"/>
<sequence length="82" mass="9217">MPEFPHTTPAWVNRIMSNGPVTRLAGSAETAVRDLLYVFAVSNDLMAEMTKRSRRLCCSRALAANAAKRMLLPIDRRRAHMC</sequence>
<protein>
    <submittedName>
        <fullName evidence="1">Uncharacterized protein</fullName>
    </submittedName>
</protein>